<name>A0A892I5S5_9BURK</name>
<accession>A0A892I5S5</accession>
<dbReference type="Proteomes" id="UP000625568">
    <property type="component" value="Chromosome 1"/>
</dbReference>
<organism evidence="1 2">
    <name type="scientific">Burkholderia dolosa</name>
    <dbReference type="NCBI Taxonomy" id="152500"/>
    <lineage>
        <taxon>Bacteria</taxon>
        <taxon>Pseudomonadati</taxon>
        <taxon>Pseudomonadota</taxon>
        <taxon>Betaproteobacteria</taxon>
        <taxon>Burkholderiales</taxon>
        <taxon>Burkholderiaceae</taxon>
        <taxon>Burkholderia</taxon>
        <taxon>Burkholderia cepacia complex</taxon>
    </lineage>
</organism>
<gene>
    <name evidence="1" type="ORF">I6K02_05100</name>
</gene>
<sequence length="60" mass="6448">MTLMLTVEMHSASIGVACGISTTHEDAAVIVNMRPAMEIDGALSHFRDRMRTTESALAAE</sequence>
<proteinExistence type="predicted"/>
<protein>
    <submittedName>
        <fullName evidence="1">Uncharacterized protein</fullName>
    </submittedName>
</protein>
<evidence type="ECO:0000313" key="1">
    <source>
        <dbReference type="EMBL" id="QRO78286.1"/>
    </source>
</evidence>
<evidence type="ECO:0000313" key="2">
    <source>
        <dbReference type="Proteomes" id="UP000625568"/>
    </source>
</evidence>
<reference evidence="1 2" key="1">
    <citation type="submission" date="2021-02" db="EMBL/GenBank/DDBJ databases">
        <title>FDA dAtabase for Regulatory Grade micrObial Sequences (FDA-ARGOS): Supporting development and validation of Infectious Disease Dx tests.</title>
        <authorList>
            <person name="Minogue T."/>
            <person name="Wolcott M."/>
            <person name="Wasieloski L."/>
            <person name="Aguilar W."/>
            <person name="Moore D."/>
            <person name="Jaissle J."/>
            <person name="Tallon L."/>
            <person name="Sadzewicz L."/>
            <person name="Zhao X."/>
            <person name="Boylan J."/>
            <person name="Ott S."/>
            <person name="Bowen H."/>
            <person name="Vavikolanu K."/>
            <person name="Mehta A."/>
            <person name="Aluvathingal J."/>
            <person name="Nadendla S."/>
            <person name="Yan Y."/>
            <person name="Sichtig H."/>
        </authorList>
    </citation>
    <scope>NUCLEOTIDE SEQUENCE [LARGE SCALE GENOMIC DNA]</scope>
    <source>
        <strain evidence="1 2">FDAARGOS_1272</strain>
    </source>
</reference>
<dbReference type="GeneID" id="93125983"/>
<dbReference type="RefSeq" id="WP_045552407.1">
    <property type="nucleotide sequence ID" value="NZ_CABVPR010000043.1"/>
</dbReference>
<dbReference type="EMBL" id="CP069482">
    <property type="protein sequence ID" value="QRO78286.1"/>
    <property type="molecule type" value="Genomic_DNA"/>
</dbReference>
<keyword evidence="2" id="KW-1185">Reference proteome</keyword>
<dbReference type="AlphaFoldDB" id="A0A892I5S5"/>